<dbReference type="AlphaFoldDB" id="A0A916U8J6"/>
<sequence length="409" mass="45262">MISTRAVLTILAALIPTLAHANDADCDKLIRDGQYLHAMDCIGTGKGIITAHNRSIILSFLGREREAQQFFSKEDNDSFVIGRNPGLSAEKINDTHTYQQRAAIPALTALAAPYQVVMLNEAHHISQHRIFALQLAKALRERGFTHLAVETLANAEETQKQGYPSLKSPTSGNYTADPEFAFFLREAISLGYQLVSYESYGNQGIADREKGQASNLKKLMDREPNAKVLVYAGYAHIRKFHTGPGPKWMAEVFKELTGIDPLTIDQEGGTPNPYDKLTDKTWMAVKDQLQGEPSVFVKNGSEWLVSKSYQSLADISVFHPETKLVDGRPDWLAKNRTKHIVKTGKIGTGEQIVIRAMVKGEQNGIPVDQVLVDGNAEEAILFLPKGSYQIEKETLPDGIVKLYELSIGQ</sequence>
<comment type="caution">
    <text evidence="2">The sequence shown here is derived from an EMBL/GenBank/DDBJ whole genome shotgun (WGS) entry which is preliminary data.</text>
</comment>
<keyword evidence="3" id="KW-1185">Reference proteome</keyword>
<dbReference type="EMBL" id="BMED01000001">
    <property type="protein sequence ID" value="GGC64494.1"/>
    <property type="molecule type" value="Genomic_DNA"/>
</dbReference>
<keyword evidence="1" id="KW-0732">Signal</keyword>
<organism evidence="2 3">
    <name type="scientific">Undibacterium terreum</name>
    <dbReference type="NCBI Taxonomy" id="1224302"/>
    <lineage>
        <taxon>Bacteria</taxon>
        <taxon>Pseudomonadati</taxon>
        <taxon>Pseudomonadota</taxon>
        <taxon>Betaproteobacteria</taxon>
        <taxon>Burkholderiales</taxon>
        <taxon>Oxalobacteraceae</taxon>
        <taxon>Undibacterium</taxon>
    </lineage>
</organism>
<reference evidence="2" key="2">
    <citation type="submission" date="2020-09" db="EMBL/GenBank/DDBJ databases">
        <authorList>
            <person name="Sun Q."/>
            <person name="Zhou Y."/>
        </authorList>
    </citation>
    <scope>NUCLEOTIDE SEQUENCE</scope>
    <source>
        <strain evidence="2">CGMCC 1.10998</strain>
    </source>
</reference>
<accession>A0A916U8J6</accession>
<dbReference type="Proteomes" id="UP000637423">
    <property type="component" value="Unassembled WGS sequence"/>
</dbReference>
<evidence type="ECO:0000256" key="1">
    <source>
        <dbReference type="SAM" id="SignalP"/>
    </source>
</evidence>
<evidence type="ECO:0000313" key="2">
    <source>
        <dbReference type="EMBL" id="GGC64494.1"/>
    </source>
</evidence>
<feature type="signal peptide" evidence="1">
    <location>
        <begin position="1"/>
        <end position="21"/>
    </location>
</feature>
<gene>
    <name evidence="2" type="ORF">GCM10011396_09340</name>
</gene>
<dbReference type="SUPFAM" id="SSF159501">
    <property type="entry name" value="EreA/ChaN-like"/>
    <property type="match status" value="1"/>
</dbReference>
<proteinExistence type="predicted"/>
<protein>
    <submittedName>
        <fullName evidence="2">Uncharacterized protein</fullName>
    </submittedName>
</protein>
<evidence type="ECO:0000313" key="3">
    <source>
        <dbReference type="Proteomes" id="UP000637423"/>
    </source>
</evidence>
<name>A0A916U8J6_9BURK</name>
<feature type="chain" id="PRO_5037248753" evidence="1">
    <location>
        <begin position="22"/>
        <end position="409"/>
    </location>
</feature>
<reference evidence="2" key="1">
    <citation type="journal article" date="2014" name="Int. J. Syst. Evol. Microbiol.">
        <title>Complete genome sequence of Corynebacterium casei LMG S-19264T (=DSM 44701T), isolated from a smear-ripened cheese.</title>
        <authorList>
            <consortium name="US DOE Joint Genome Institute (JGI-PGF)"/>
            <person name="Walter F."/>
            <person name="Albersmeier A."/>
            <person name="Kalinowski J."/>
            <person name="Ruckert C."/>
        </authorList>
    </citation>
    <scope>NUCLEOTIDE SEQUENCE</scope>
    <source>
        <strain evidence="2">CGMCC 1.10998</strain>
    </source>
</reference>